<evidence type="ECO:0000256" key="3">
    <source>
        <dbReference type="ARBA" id="ARBA00022801"/>
    </source>
</evidence>
<evidence type="ECO:0000256" key="8">
    <source>
        <dbReference type="PIRSR" id="PIRSR600997-1"/>
    </source>
</evidence>
<sequence>MVVVKVNEGLLEGEVVKNEYGGTYYSFKGIPYAQPPLGDLRFKAPQPPKQWKNVRSAKQFGSKCYHHDVFFEKGKVFGSEDCLYLNVYTPNIKPDKPLPVMFWIHGGGFMSGAGDDDVYGPKFLVRQDVILVTINYRLEVLGFLCLDTEDVPGNAGLKDQVAALRWVNKNIASFGGDPENVTIFGESAGGACVTYHLISPMTKGLFRRAIAQSGTNVAYWTRAYKPRERAFGLARKLGFYSDDPKQVYEFLKEQPVEALIKAIVPITYSEKGRTNIEVYFSVADEKQFGNNERFFHADILESESYGLHEGVEIMTGYTADEGIMSLAVFGDVSVSLEQARNFPQFFISYPMSLTLSTYDQLELGKRIREYYFKDPISIPDDWEKVVKFYAADLFMFPTHRWTKMCARSKKNKIYLYKFTCVSELNVICQMMGVGDFIKDYSVVGHGDDLFYLFMPNTMPIIDKNSKTFQHVEKVTKLWTNFAKYGNPTPDGSLGVTWTPYSLANKEYLDIGNELKPGQAPDDEEVQFWENVLTEFKQKLY</sequence>
<dbReference type="PANTHER" id="PTHR43142">
    <property type="entry name" value="CARBOXYLIC ESTER HYDROLASE"/>
    <property type="match status" value="1"/>
</dbReference>
<evidence type="ECO:0000256" key="1">
    <source>
        <dbReference type="ARBA" id="ARBA00005964"/>
    </source>
</evidence>
<proteinExistence type="inferred from homology"/>
<feature type="active site" description="Charge relay system" evidence="8">
    <location>
        <position position="445"/>
    </location>
</feature>
<dbReference type="EC" id="3.1.1.-" evidence="9"/>
<evidence type="ECO:0000256" key="9">
    <source>
        <dbReference type="RuleBase" id="RU361235"/>
    </source>
</evidence>
<dbReference type="AlphaFoldDB" id="A0A835GBF4"/>
<dbReference type="Pfam" id="PF00135">
    <property type="entry name" value="COesterase"/>
    <property type="match status" value="1"/>
</dbReference>
<dbReference type="PRINTS" id="PR00878">
    <property type="entry name" value="CHOLNESTRASE"/>
</dbReference>
<feature type="domain" description="Carboxylesterase type B" evidence="10">
    <location>
        <begin position="3"/>
        <end position="528"/>
    </location>
</feature>
<gene>
    <name evidence="11" type="ORF">HW555_009245</name>
</gene>
<dbReference type="Gene3D" id="3.40.50.1820">
    <property type="entry name" value="alpha/beta hydrolase"/>
    <property type="match status" value="1"/>
</dbReference>
<dbReference type="InterPro" id="IPR019819">
    <property type="entry name" value="Carboxylesterase_B_CS"/>
</dbReference>
<dbReference type="Proteomes" id="UP000648187">
    <property type="component" value="Unassembled WGS sequence"/>
</dbReference>
<accession>A0A835GBF4</accession>
<comment type="catalytic activity">
    <reaction evidence="7">
        <text>acetylcholine + H2O = choline + acetate + H(+)</text>
        <dbReference type="Rhea" id="RHEA:17561"/>
        <dbReference type="ChEBI" id="CHEBI:15354"/>
        <dbReference type="ChEBI" id="CHEBI:15355"/>
        <dbReference type="ChEBI" id="CHEBI:15377"/>
        <dbReference type="ChEBI" id="CHEBI:15378"/>
        <dbReference type="ChEBI" id="CHEBI:30089"/>
        <dbReference type="EC" id="3.1.1.7"/>
    </reaction>
</comment>
<keyword evidence="12" id="KW-1185">Reference proteome</keyword>
<dbReference type="PROSITE" id="PS00941">
    <property type="entry name" value="CARBOXYLESTERASE_B_2"/>
    <property type="match status" value="1"/>
</dbReference>
<dbReference type="SUPFAM" id="SSF53474">
    <property type="entry name" value="alpha/beta-Hydrolases"/>
    <property type="match status" value="1"/>
</dbReference>
<evidence type="ECO:0000256" key="6">
    <source>
        <dbReference type="ARBA" id="ARBA00023180"/>
    </source>
</evidence>
<evidence type="ECO:0000256" key="5">
    <source>
        <dbReference type="ARBA" id="ARBA00023157"/>
    </source>
</evidence>
<keyword evidence="2" id="KW-0719">Serine esterase</keyword>
<organism evidence="11 12">
    <name type="scientific">Spodoptera exigua</name>
    <name type="common">Beet armyworm</name>
    <name type="synonym">Noctua fulgens</name>
    <dbReference type="NCBI Taxonomy" id="7107"/>
    <lineage>
        <taxon>Eukaryota</taxon>
        <taxon>Metazoa</taxon>
        <taxon>Ecdysozoa</taxon>
        <taxon>Arthropoda</taxon>
        <taxon>Hexapoda</taxon>
        <taxon>Insecta</taxon>
        <taxon>Pterygota</taxon>
        <taxon>Neoptera</taxon>
        <taxon>Endopterygota</taxon>
        <taxon>Lepidoptera</taxon>
        <taxon>Glossata</taxon>
        <taxon>Ditrysia</taxon>
        <taxon>Noctuoidea</taxon>
        <taxon>Noctuidae</taxon>
        <taxon>Amphipyrinae</taxon>
        <taxon>Spodoptera</taxon>
    </lineage>
</organism>
<evidence type="ECO:0000313" key="11">
    <source>
        <dbReference type="EMBL" id="KAF9412172.1"/>
    </source>
</evidence>
<evidence type="ECO:0000313" key="12">
    <source>
        <dbReference type="Proteomes" id="UP000648187"/>
    </source>
</evidence>
<dbReference type="PANTHER" id="PTHR43142:SF1">
    <property type="entry name" value="CARBOXYLIC ESTER HYDROLASE"/>
    <property type="match status" value="1"/>
</dbReference>
<dbReference type="InterPro" id="IPR002018">
    <property type="entry name" value="CarbesteraseB"/>
</dbReference>
<evidence type="ECO:0000256" key="7">
    <source>
        <dbReference type="ARBA" id="ARBA00048484"/>
    </source>
</evidence>
<evidence type="ECO:0000256" key="2">
    <source>
        <dbReference type="ARBA" id="ARBA00022487"/>
    </source>
</evidence>
<comment type="caution">
    <text evidence="11">The sequence shown here is derived from an EMBL/GenBank/DDBJ whole genome shotgun (WGS) entry which is preliminary data.</text>
</comment>
<reference evidence="11" key="1">
    <citation type="submission" date="2020-08" db="EMBL/GenBank/DDBJ databases">
        <title>Spodoptera exigua strain:BAW_Kor-Di-RS1 Genome sequencing and assembly.</title>
        <authorList>
            <person name="Kim J."/>
            <person name="Nam H.Y."/>
            <person name="Kwon M."/>
            <person name="Choi J.H."/>
            <person name="Cho S.R."/>
            <person name="Kim G.-H."/>
        </authorList>
    </citation>
    <scope>NUCLEOTIDE SEQUENCE</scope>
    <source>
        <strain evidence="11">BAW_Kor-Di-RS1</strain>
        <tissue evidence="11">Whole-body</tissue>
    </source>
</reference>
<keyword evidence="5" id="KW-1015">Disulfide bond</keyword>
<feature type="active site" description="Acyl-ester intermediate" evidence="8">
    <location>
        <position position="187"/>
    </location>
</feature>
<dbReference type="InterPro" id="IPR019826">
    <property type="entry name" value="Carboxylesterase_B_AS"/>
</dbReference>
<keyword evidence="3 9" id="KW-0378">Hydrolase</keyword>
<protein>
    <recommendedName>
        <fullName evidence="9">Carboxylic ester hydrolase</fullName>
        <ecNumber evidence="9">3.1.1.-</ecNumber>
    </recommendedName>
</protein>
<dbReference type="PROSITE" id="PS00122">
    <property type="entry name" value="CARBOXYLESTERASE_B_1"/>
    <property type="match status" value="1"/>
</dbReference>
<evidence type="ECO:0000259" key="10">
    <source>
        <dbReference type="Pfam" id="PF00135"/>
    </source>
</evidence>
<keyword evidence="4" id="KW-0531">Neurotransmitter degradation</keyword>
<dbReference type="InterPro" id="IPR029058">
    <property type="entry name" value="AB_hydrolase_fold"/>
</dbReference>
<keyword evidence="6" id="KW-0325">Glycoprotein</keyword>
<dbReference type="EMBL" id="JACKWZ010000198">
    <property type="protein sequence ID" value="KAF9412172.1"/>
    <property type="molecule type" value="Genomic_DNA"/>
</dbReference>
<name>A0A835GBF4_SPOEX</name>
<dbReference type="GO" id="GO:0003990">
    <property type="term" value="F:acetylcholinesterase activity"/>
    <property type="evidence" value="ECO:0007669"/>
    <property type="project" value="UniProtKB-EC"/>
</dbReference>
<evidence type="ECO:0000256" key="4">
    <source>
        <dbReference type="ARBA" id="ARBA00022867"/>
    </source>
</evidence>
<feature type="active site" description="Charge relay system" evidence="8">
    <location>
        <position position="321"/>
    </location>
</feature>
<dbReference type="InterPro" id="IPR000997">
    <property type="entry name" value="Cholinesterase"/>
</dbReference>
<comment type="similarity">
    <text evidence="1 9">Belongs to the type-B carboxylesterase/lipase family.</text>
</comment>